<evidence type="ECO:0000256" key="6">
    <source>
        <dbReference type="ARBA" id="ARBA00029321"/>
    </source>
</evidence>
<dbReference type="PATRIC" id="fig|1838285.3.peg.1513"/>
<accession>A0A1F2P9A6</accession>
<comment type="catalytic activity">
    <reaction evidence="6">
        <text>alpha-D-glucose 6-phosphate = beta-D-fructose 6-phosphate</text>
        <dbReference type="Rhea" id="RHEA:11816"/>
        <dbReference type="ChEBI" id="CHEBI:57634"/>
        <dbReference type="ChEBI" id="CHEBI:58225"/>
        <dbReference type="EC" id="5.3.1.9"/>
    </reaction>
</comment>
<dbReference type="AlphaFoldDB" id="A0A1F2P9A6"/>
<protein>
    <recommendedName>
        <fullName evidence="3">glucose-6-phosphate isomerase</fullName>
        <ecNumber evidence="3">5.3.1.9</ecNumber>
    </recommendedName>
</protein>
<dbReference type="GO" id="GO:0006094">
    <property type="term" value="P:gluconeogenesis"/>
    <property type="evidence" value="ECO:0007669"/>
    <property type="project" value="UniProtKB-KW"/>
</dbReference>
<reference evidence="8" key="1">
    <citation type="submission" date="2016-05" db="EMBL/GenBank/DDBJ databases">
        <title>Microbial consortia oxidize butane by reversing methanogenesis.</title>
        <authorList>
            <person name="Laso-Perez R."/>
            <person name="Richter M."/>
            <person name="Wegener G."/>
            <person name="Musat F."/>
        </authorList>
    </citation>
    <scope>NUCLEOTIDE SEQUENCE [LARGE SCALE GENOMIC DNA]</scope>
    <source>
        <strain evidence="8">BOX2</strain>
    </source>
</reference>
<dbReference type="EC" id="5.3.1.9" evidence="3"/>
<comment type="pathway">
    <text evidence="1">Carbohydrate degradation; glycolysis; D-glyceraldehyde 3-phosphate and glycerone phosphate from D-glucose: step 2/4.</text>
</comment>
<dbReference type="STRING" id="1838285.SCAL_001490"/>
<evidence type="ECO:0000256" key="5">
    <source>
        <dbReference type="ARBA" id="ARBA00023152"/>
    </source>
</evidence>
<evidence type="ECO:0000256" key="3">
    <source>
        <dbReference type="ARBA" id="ARBA00011952"/>
    </source>
</evidence>
<keyword evidence="4" id="KW-0312">Gluconeogenesis</keyword>
<organism evidence="8 9">
    <name type="scientific">Candidatus Syntropharchaeum caldarium</name>
    <dbReference type="NCBI Taxonomy" id="1838285"/>
    <lineage>
        <taxon>Archaea</taxon>
        <taxon>Methanobacteriati</taxon>
        <taxon>Methanobacteriota</taxon>
        <taxon>Stenosarchaea group</taxon>
        <taxon>Methanomicrobia</taxon>
        <taxon>Methanosarcinales</taxon>
        <taxon>ANME-2 cluster</taxon>
        <taxon>Candidatus Syntropharchaeum</taxon>
    </lineage>
</organism>
<dbReference type="InterPro" id="IPR014710">
    <property type="entry name" value="RmlC-like_jellyroll"/>
</dbReference>
<evidence type="ECO:0000259" key="7">
    <source>
        <dbReference type="Pfam" id="PF06560"/>
    </source>
</evidence>
<comment type="similarity">
    <text evidence="2">Belongs to the archaeal-type GPI family.</text>
</comment>
<gene>
    <name evidence="8" type="ORF">SCAL_001490</name>
</gene>
<evidence type="ECO:0000313" key="8">
    <source>
        <dbReference type="EMBL" id="OFV67572.1"/>
    </source>
</evidence>
<sequence length="243" mass="28088">MDLPLTFGDRVVQPDVRRLSDMRELLFDRSFADHADDMDLYFMYRDLYLSKRDHEILKEADLRYDITIIPPLLLGCEYVKTAGHYHPPAGKEGVTYPEVYEVLEGEAHYLLQRLEGSSITDVVIVEAAERDKVLIPPGYGHITINPSNKRLKMANLVSRSFSSIYEPIVRKRGGAYFETIDGFVKNKLYGELPPIRFIKPRDMPEFGLIKAKEIYGLIRKDIERLEFLTNPAAFIDKFEKILE</sequence>
<comment type="caution">
    <text evidence="8">The sequence shown here is derived from an EMBL/GenBank/DDBJ whole genome shotgun (WGS) entry which is preliminary data.</text>
</comment>
<keyword evidence="8" id="KW-0413">Isomerase</keyword>
<name>A0A1F2P9A6_9EURY</name>
<dbReference type="UniPathway" id="UPA00109">
    <property type="reaction ID" value="UER00181"/>
</dbReference>
<dbReference type="InterPro" id="IPR010551">
    <property type="entry name" value="G6P_isomerase_prok"/>
</dbReference>
<evidence type="ECO:0000313" key="9">
    <source>
        <dbReference type="Proteomes" id="UP000186940"/>
    </source>
</evidence>
<evidence type="ECO:0000256" key="4">
    <source>
        <dbReference type="ARBA" id="ARBA00022432"/>
    </source>
</evidence>
<dbReference type="Proteomes" id="UP000186940">
    <property type="component" value="Unassembled WGS sequence"/>
</dbReference>
<keyword evidence="9" id="KW-1185">Reference proteome</keyword>
<dbReference type="SUPFAM" id="SSF51182">
    <property type="entry name" value="RmlC-like cupins"/>
    <property type="match status" value="1"/>
</dbReference>
<keyword evidence="5" id="KW-0324">Glycolysis</keyword>
<dbReference type="GO" id="GO:0006096">
    <property type="term" value="P:glycolytic process"/>
    <property type="evidence" value="ECO:0007669"/>
    <property type="project" value="UniProtKB-UniPathway"/>
</dbReference>
<dbReference type="EMBL" id="LYOS01000004">
    <property type="protein sequence ID" value="OFV67572.1"/>
    <property type="molecule type" value="Genomic_DNA"/>
</dbReference>
<dbReference type="Gene3D" id="2.60.120.10">
    <property type="entry name" value="Jelly Rolls"/>
    <property type="match status" value="1"/>
</dbReference>
<evidence type="ECO:0000256" key="1">
    <source>
        <dbReference type="ARBA" id="ARBA00004926"/>
    </source>
</evidence>
<dbReference type="GO" id="GO:0004347">
    <property type="term" value="F:glucose-6-phosphate isomerase activity"/>
    <property type="evidence" value="ECO:0007669"/>
    <property type="project" value="UniProtKB-EC"/>
</dbReference>
<feature type="domain" description="Glucose-6-phosphate isomerase prokaryote" evidence="7">
    <location>
        <begin position="16"/>
        <end position="181"/>
    </location>
</feature>
<dbReference type="Pfam" id="PF06560">
    <property type="entry name" value="GPI"/>
    <property type="match status" value="1"/>
</dbReference>
<evidence type="ECO:0000256" key="2">
    <source>
        <dbReference type="ARBA" id="ARBA00006542"/>
    </source>
</evidence>
<dbReference type="GO" id="GO:0005737">
    <property type="term" value="C:cytoplasm"/>
    <property type="evidence" value="ECO:0007669"/>
    <property type="project" value="InterPro"/>
</dbReference>
<proteinExistence type="inferred from homology"/>
<dbReference type="InterPro" id="IPR011051">
    <property type="entry name" value="RmlC_Cupin_sf"/>
</dbReference>
<dbReference type="CDD" id="cd02218">
    <property type="entry name" value="cupin_PGI"/>
    <property type="match status" value="1"/>
</dbReference>